<dbReference type="SUPFAM" id="SSF81301">
    <property type="entry name" value="Nucleotidyltransferase"/>
    <property type="match status" value="2"/>
</dbReference>
<evidence type="ECO:0000259" key="7">
    <source>
        <dbReference type="Pfam" id="PF03710"/>
    </source>
</evidence>
<dbReference type="Pfam" id="PF08335">
    <property type="entry name" value="GlnD_UR_UTase"/>
    <property type="match status" value="2"/>
</dbReference>
<protein>
    <submittedName>
        <fullName evidence="9">Glutamine synthetase adenylyltransferase</fullName>
        <ecNumber evidence="9">2.7.7.42</ecNumber>
    </submittedName>
</protein>
<evidence type="ECO:0000256" key="1">
    <source>
        <dbReference type="ARBA" id="ARBA00022679"/>
    </source>
</evidence>
<sequence>MIRQHIHVLSRIAVAMEPVDTPMAALQSLGIEDPHQAFQRLTQLAGRGVTDDDLERLYPILFRALHESPDPNRSLLAFCRWFEATGNPIAYLNLLSAHPVALEIFCIVTGSSQVFADLLVRQPECFELIADPGQRGERRPVATLTREIRNLVEACRYPELKREALRRWKAREMLRIGVRDLAGIASLAETARAFSDLADACLQAALDIAYTTLPKLAQPPPSFAIIAMGKLGGRELNYSSDIDLMFVHADDLPETLLLEDGTSINALAWLNRLAETLIKILAEEGAHGHVFRVDMRLRPEGRFGPLVRSLSAYRFYYENWAEPWELQALIKARFVAGNRALGEEFHRLITPFVYNPFPPPELIASIVENKRRIERKCALERQTESNIKVGYGGIRDIEFIVQRLQLLHGGKLPSLRTSNTLQALQRLHQAGVLSKETHRDLAEDYVFLRTLEHRLQLLHGHQTQTLPPPHSPERLRLARRMGFDSSDAFETELAQRRSRVHTYLQNLFYGEMPLSSPPATAGSDLAILLDTIDSPASHDQLIQLLQGHGFHHPEKLIPLLQMPMRGNEYGGMPPDTPIEFKNIAARLLEMAARAPNPDAALFGFEALAIAVPNRAQLYAACDDSPQMLDKLLRLAGGSPPLFQRLVRHQEWLESLINPEEESRDWWAPLLKLQGYSAQIEALATNLERQWLEIGARDIWGEVDVLEVQHRLTQLAEQTIQILLELCAQELLTRNSADTRQVLAPLAVFGLGKLGGQELGYASDWDVIFLYDESFLHDTARSQTLQQAIELFEEAIAHLTTHNLPIALDLRLRPWGKDGTLVTSPKALYHYHKTSGEIWEKQALLKARFVAGNAKQGAYATQVLQAISYPNPFPKNYTDAMRTMKHRIETERLEPHLRTSDLKLGHGGLLDIEWLAQWLQMQYGRRNPSLRCPNTVQTLGHLADAHLLDNAEADVLIATYLQLARARNALWLYTGRSQDRLPEDKISVCALARLLGYVDDQEGSQALNDIRSAMKEARRIFESRFYAD</sequence>
<evidence type="ECO:0000256" key="3">
    <source>
        <dbReference type="ARBA" id="ARBA00022741"/>
    </source>
</evidence>
<evidence type="ECO:0000256" key="5">
    <source>
        <dbReference type="ARBA" id="ARBA00022842"/>
    </source>
</evidence>
<dbReference type="InterPro" id="IPR005190">
    <property type="entry name" value="GlnE_rpt_dom"/>
</dbReference>
<dbReference type="Pfam" id="PF03710">
    <property type="entry name" value="GlnE"/>
    <property type="match status" value="2"/>
</dbReference>
<evidence type="ECO:0000259" key="8">
    <source>
        <dbReference type="Pfam" id="PF08335"/>
    </source>
</evidence>
<keyword evidence="2 9" id="KW-0548">Nucleotidyltransferase</keyword>
<dbReference type="CDD" id="cd05401">
    <property type="entry name" value="NT_GlnE_GlnD_like"/>
    <property type="match status" value="2"/>
</dbReference>
<evidence type="ECO:0000256" key="2">
    <source>
        <dbReference type="ARBA" id="ARBA00022695"/>
    </source>
</evidence>
<accession>S0EVR9</accession>
<dbReference type="InterPro" id="IPR013546">
    <property type="entry name" value="PII_UdlTrfase/GS_AdlTrfase"/>
</dbReference>
<dbReference type="PANTHER" id="PTHR30621:SF0">
    <property type="entry name" value="BIFUNCTIONAL GLUTAMINE SYNTHETASE ADENYLYLTRANSFERASE_ADENYLYL-REMOVING ENZYME"/>
    <property type="match status" value="1"/>
</dbReference>
<reference evidence="10" key="1">
    <citation type="submission" date="2013-03" db="EMBL/GenBank/DDBJ databases">
        <title>Genome sequence of Chthonomonas calidirosea, the first sequenced genome from the Armatimonadetes phylum (formally candidate division OP10).</title>
        <authorList>
            <person name="Lee K.C.Y."/>
            <person name="Morgan X.C."/>
            <person name="Dunfield P.F."/>
            <person name="Tamas I."/>
            <person name="Houghton K.M."/>
            <person name="Vyssotski M."/>
            <person name="Ryan J.L.J."/>
            <person name="Lagutin K."/>
            <person name="McDonald I.R."/>
            <person name="Stott M.B."/>
        </authorList>
    </citation>
    <scope>NUCLEOTIDE SEQUENCE [LARGE SCALE GENOMIC DNA]</scope>
    <source>
        <strain evidence="10">DSM 23976 / ICMP 18418 / T49</strain>
    </source>
</reference>
<dbReference type="InterPro" id="IPR023057">
    <property type="entry name" value="GlnE"/>
</dbReference>
<dbReference type="AlphaFoldDB" id="S0EVR9"/>
<dbReference type="PANTHER" id="PTHR30621">
    <property type="entry name" value="GLUTAMINE SYNTHETASE ADENYLYLTRANSFERASE"/>
    <property type="match status" value="1"/>
</dbReference>
<dbReference type="GO" id="GO:0005524">
    <property type="term" value="F:ATP binding"/>
    <property type="evidence" value="ECO:0007669"/>
    <property type="project" value="UniProtKB-KW"/>
</dbReference>
<evidence type="ECO:0000256" key="6">
    <source>
        <dbReference type="ARBA" id="ARBA00023268"/>
    </source>
</evidence>
<dbReference type="Proteomes" id="UP000014227">
    <property type="component" value="Chromosome I"/>
</dbReference>
<keyword evidence="5" id="KW-0460">Magnesium</keyword>
<proteinExistence type="predicted"/>
<evidence type="ECO:0000313" key="10">
    <source>
        <dbReference type="Proteomes" id="UP000014227"/>
    </source>
</evidence>
<keyword evidence="4" id="KW-0067">ATP-binding</keyword>
<dbReference type="Gene3D" id="1.20.120.1510">
    <property type="match status" value="2"/>
</dbReference>
<keyword evidence="1 9" id="KW-0808">Transferase</keyword>
<dbReference type="Gene3D" id="1.20.120.330">
    <property type="entry name" value="Nucleotidyltransferases domain 2"/>
    <property type="match status" value="2"/>
</dbReference>
<dbReference type="InParanoid" id="S0EVR9"/>
<dbReference type="Gene3D" id="3.30.460.10">
    <property type="entry name" value="Beta Polymerase, domain 2"/>
    <property type="match status" value="2"/>
</dbReference>
<dbReference type="PATRIC" id="fig|1303518.3.peg.662"/>
<feature type="domain" description="Glutamate-ammonia ligase adenylyltransferase repeated" evidence="7">
    <location>
        <begin position="630"/>
        <end position="857"/>
    </location>
</feature>
<evidence type="ECO:0000256" key="4">
    <source>
        <dbReference type="ARBA" id="ARBA00022840"/>
    </source>
</evidence>
<dbReference type="GO" id="GO:0005829">
    <property type="term" value="C:cytosol"/>
    <property type="evidence" value="ECO:0007669"/>
    <property type="project" value="TreeGrafter"/>
</dbReference>
<name>S0EVR9_CHTCT</name>
<dbReference type="HOGENOM" id="CLU_006233_1_1_0"/>
<evidence type="ECO:0000313" key="9">
    <source>
        <dbReference type="EMBL" id="CCW34482.1"/>
    </source>
</evidence>
<keyword evidence="6" id="KW-0511">Multifunctional enzyme</keyword>
<dbReference type="KEGG" id="ccz:CCALI_00657"/>
<feature type="domain" description="Glutamate-ammonia ligase adenylyltransferase repeated" evidence="7">
    <location>
        <begin position="107"/>
        <end position="347"/>
    </location>
</feature>
<dbReference type="eggNOG" id="COG1391">
    <property type="taxonomic scope" value="Bacteria"/>
</dbReference>
<keyword evidence="3" id="KW-0547">Nucleotide-binding</keyword>
<feature type="domain" description="PII-uridylyltransferase/Glutamine-synthetase adenylyltransferase" evidence="8">
    <location>
        <begin position="364"/>
        <end position="508"/>
    </location>
</feature>
<dbReference type="InterPro" id="IPR043519">
    <property type="entry name" value="NT_sf"/>
</dbReference>
<dbReference type="GO" id="GO:0000820">
    <property type="term" value="P:regulation of glutamine family amino acid metabolic process"/>
    <property type="evidence" value="ECO:0007669"/>
    <property type="project" value="TreeGrafter"/>
</dbReference>
<dbReference type="STRING" id="454171.CP488_00496"/>
<dbReference type="EMBL" id="HF951689">
    <property type="protein sequence ID" value="CCW34482.1"/>
    <property type="molecule type" value="Genomic_DNA"/>
</dbReference>
<gene>
    <name evidence="9" type="ORF">CCALI_00657</name>
</gene>
<dbReference type="OrthoDB" id="9759366at2"/>
<dbReference type="SUPFAM" id="SSF81593">
    <property type="entry name" value="Nucleotidyltransferase substrate binding subunit/domain"/>
    <property type="match status" value="2"/>
</dbReference>
<organism evidence="9 10">
    <name type="scientific">Chthonomonas calidirosea (strain DSM 23976 / ICMP 18418 / T49)</name>
    <dbReference type="NCBI Taxonomy" id="1303518"/>
    <lineage>
        <taxon>Bacteria</taxon>
        <taxon>Bacillati</taxon>
        <taxon>Armatimonadota</taxon>
        <taxon>Chthonomonadia</taxon>
        <taxon>Chthonomonadales</taxon>
        <taxon>Chthonomonadaceae</taxon>
        <taxon>Chthonomonas</taxon>
    </lineage>
</organism>
<keyword evidence="10" id="KW-1185">Reference proteome</keyword>
<feature type="domain" description="PII-uridylyltransferase/Glutamine-synthetase adenylyltransferase" evidence="8">
    <location>
        <begin position="883"/>
        <end position="1021"/>
    </location>
</feature>
<dbReference type="GO" id="GO:0008882">
    <property type="term" value="F:[glutamate-ammonia-ligase] adenylyltransferase activity"/>
    <property type="evidence" value="ECO:0007669"/>
    <property type="project" value="UniProtKB-EC"/>
</dbReference>
<dbReference type="EC" id="2.7.7.42" evidence="9"/>